<dbReference type="Proteomes" id="UP000789920">
    <property type="component" value="Unassembled WGS sequence"/>
</dbReference>
<organism evidence="1 2">
    <name type="scientific">Racocetra persica</name>
    <dbReference type="NCBI Taxonomy" id="160502"/>
    <lineage>
        <taxon>Eukaryota</taxon>
        <taxon>Fungi</taxon>
        <taxon>Fungi incertae sedis</taxon>
        <taxon>Mucoromycota</taxon>
        <taxon>Glomeromycotina</taxon>
        <taxon>Glomeromycetes</taxon>
        <taxon>Diversisporales</taxon>
        <taxon>Gigasporaceae</taxon>
        <taxon>Racocetra</taxon>
    </lineage>
</organism>
<dbReference type="EMBL" id="CAJVQC010038323">
    <property type="protein sequence ID" value="CAG8765886.1"/>
    <property type="molecule type" value="Genomic_DNA"/>
</dbReference>
<feature type="non-terminal residue" evidence="1">
    <location>
        <position position="476"/>
    </location>
</feature>
<protein>
    <submittedName>
        <fullName evidence="1">22079_t:CDS:1</fullName>
    </submittedName>
</protein>
<name>A0ACA9QVB2_9GLOM</name>
<sequence>KSSSTSIVSSAMMWGPGAVRQFDRRSLMGQRILVESLDLIDPIIMMQSYTHFPIDKELEVPLSLTETTSCLKSGLIEDSFKWEQDLPVYDPSYFLPLFSNLLSYGNLLDVRRFIEINALGFIVVSLSSTVENNSIVDRDNENKPLQRIPTIISVFIAHALNVFTNPAHFMYPMINRFLLQRPILDLEDVPMFYSLFHTSSKNYQKERVWILRLLSAGLKTHEDYKIFRRRYVWDVISSYYNSPLADNISRKLIIEILFQSASIPQAITDMVKNRGLLTWLQHLCFALPHSPLVNEPTFFGIRILLRVLQGCKNSTLQWSKGVLIDQAIMIVTSVLKFFDPYTVKEETTLWTLNYLNAIIRTFHYLMLISSTPNRIFTSYHISCILSLLEKCEIHLKSKLNIDESPSLPINIVHNLYPSLADHLEGLYILDSNLIRIYKQIIRMLFEMVVSSDGNDIEIVNKIVYRALFMGVSTEAR</sequence>
<accession>A0ACA9QVB2</accession>
<comment type="caution">
    <text evidence="1">The sequence shown here is derived from an EMBL/GenBank/DDBJ whole genome shotgun (WGS) entry which is preliminary data.</text>
</comment>
<feature type="non-terminal residue" evidence="1">
    <location>
        <position position="1"/>
    </location>
</feature>
<evidence type="ECO:0000313" key="2">
    <source>
        <dbReference type="Proteomes" id="UP000789920"/>
    </source>
</evidence>
<proteinExistence type="predicted"/>
<gene>
    <name evidence="1" type="ORF">RPERSI_LOCUS15785</name>
</gene>
<keyword evidence="2" id="KW-1185">Reference proteome</keyword>
<evidence type="ECO:0000313" key="1">
    <source>
        <dbReference type="EMBL" id="CAG8765886.1"/>
    </source>
</evidence>
<reference evidence="1" key="1">
    <citation type="submission" date="2021-06" db="EMBL/GenBank/DDBJ databases">
        <authorList>
            <person name="Kallberg Y."/>
            <person name="Tangrot J."/>
            <person name="Rosling A."/>
        </authorList>
    </citation>
    <scope>NUCLEOTIDE SEQUENCE</scope>
    <source>
        <strain evidence="1">MA461A</strain>
    </source>
</reference>